<sequence length="80" mass="8683">MNFLSPSRQEAIDIAIGILGFFALAFFVITVVAELTGTAALGWALTLLVLVLLLAGLLRLRTRVARQLRDDEAASAELRE</sequence>
<dbReference type="RefSeq" id="WP_136642868.1">
    <property type="nucleotide sequence ID" value="NZ_QYRT01000030.1"/>
</dbReference>
<evidence type="ECO:0000313" key="3">
    <source>
        <dbReference type="Proteomes" id="UP000306192"/>
    </source>
</evidence>
<evidence type="ECO:0000313" key="2">
    <source>
        <dbReference type="EMBL" id="TIH33836.1"/>
    </source>
</evidence>
<keyword evidence="1" id="KW-0472">Membrane</keyword>
<evidence type="ECO:0000256" key="1">
    <source>
        <dbReference type="SAM" id="Phobius"/>
    </source>
</evidence>
<keyword evidence="1" id="KW-1133">Transmembrane helix</keyword>
<organism evidence="2 3">
    <name type="scientific">Subtercola vilae</name>
    <dbReference type="NCBI Taxonomy" id="2056433"/>
    <lineage>
        <taxon>Bacteria</taxon>
        <taxon>Bacillati</taxon>
        <taxon>Actinomycetota</taxon>
        <taxon>Actinomycetes</taxon>
        <taxon>Micrococcales</taxon>
        <taxon>Microbacteriaceae</taxon>
        <taxon>Subtercola</taxon>
    </lineage>
</organism>
<proteinExistence type="predicted"/>
<dbReference type="EMBL" id="QYRT01000030">
    <property type="protein sequence ID" value="TIH33836.1"/>
    <property type="molecule type" value="Genomic_DNA"/>
</dbReference>
<feature type="transmembrane region" description="Helical" evidence="1">
    <location>
        <begin position="12"/>
        <end position="33"/>
    </location>
</feature>
<feature type="transmembrane region" description="Helical" evidence="1">
    <location>
        <begin position="39"/>
        <end position="60"/>
    </location>
</feature>
<accession>A0A4T2BVM1</accession>
<comment type="caution">
    <text evidence="2">The sequence shown here is derived from an EMBL/GenBank/DDBJ whole genome shotgun (WGS) entry which is preliminary data.</text>
</comment>
<dbReference type="AlphaFoldDB" id="A0A4T2BVM1"/>
<keyword evidence="3" id="KW-1185">Reference proteome</keyword>
<reference evidence="2 3" key="1">
    <citation type="journal article" date="2019" name="Microorganisms">
        <title>Systematic Affiliation and Genome Analysis of Subtercola vilae DB165(T) with Particular Emphasis on Cold Adaptation of an Isolate from a High-Altitude Cold Volcano Lake.</title>
        <authorList>
            <person name="Villalobos A.S."/>
            <person name="Wiese J."/>
            <person name="Imhoff J.F."/>
            <person name="Dorador C."/>
            <person name="Keller A."/>
            <person name="Hentschel U."/>
        </authorList>
    </citation>
    <scope>NUCLEOTIDE SEQUENCE [LARGE SCALE GENOMIC DNA]</scope>
    <source>
        <strain evidence="2 3">DB165</strain>
    </source>
</reference>
<gene>
    <name evidence="2" type="ORF">D4765_13760</name>
</gene>
<dbReference type="Proteomes" id="UP000306192">
    <property type="component" value="Unassembled WGS sequence"/>
</dbReference>
<protein>
    <submittedName>
        <fullName evidence="2">Uncharacterized protein</fullName>
    </submittedName>
</protein>
<keyword evidence="1" id="KW-0812">Transmembrane</keyword>
<name>A0A4T2BVM1_9MICO</name>